<dbReference type="Pfam" id="PF00098">
    <property type="entry name" value="zf-CCHC"/>
    <property type="match status" value="1"/>
</dbReference>
<feature type="compositionally biased region" description="Low complexity" evidence="3">
    <location>
        <begin position="840"/>
        <end position="853"/>
    </location>
</feature>
<dbReference type="InterPro" id="IPR039537">
    <property type="entry name" value="Retrotran_Ty1/copia-like"/>
</dbReference>
<keyword evidence="2" id="KW-0175">Coiled coil</keyword>
<gene>
    <name evidence="5" type="ORF">Tci_009420</name>
</gene>
<dbReference type="Gene3D" id="4.10.60.10">
    <property type="entry name" value="Zinc finger, CCHC-type"/>
    <property type="match status" value="1"/>
</dbReference>
<feature type="region of interest" description="Disordered" evidence="3">
    <location>
        <begin position="503"/>
        <end position="550"/>
    </location>
</feature>
<dbReference type="AlphaFoldDB" id="A0A6L2JL89"/>
<dbReference type="SUPFAM" id="SSF57756">
    <property type="entry name" value="Retrovirus zinc finger-like domains"/>
    <property type="match status" value="1"/>
</dbReference>
<dbReference type="InterPro" id="IPR036875">
    <property type="entry name" value="Znf_CCHC_sf"/>
</dbReference>
<dbReference type="GO" id="GO:0008270">
    <property type="term" value="F:zinc ion binding"/>
    <property type="evidence" value="ECO:0007669"/>
    <property type="project" value="UniProtKB-KW"/>
</dbReference>
<keyword evidence="1" id="KW-0863">Zinc-finger</keyword>
<keyword evidence="1" id="KW-0862">Zinc</keyword>
<feature type="domain" description="CCHC-type" evidence="4">
    <location>
        <begin position="172"/>
        <end position="187"/>
    </location>
</feature>
<dbReference type="Pfam" id="PF25597">
    <property type="entry name" value="SH3_retrovirus"/>
    <property type="match status" value="1"/>
</dbReference>
<feature type="region of interest" description="Disordered" evidence="3">
    <location>
        <begin position="840"/>
        <end position="882"/>
    </location>
</feature>
<proteinExistence type="predicted"/>
<evidence type="ECO:0000256" key="1">
    <source>
        <dbReference type="PROSITE-ProRule" id="PRU00047"/>
    </source>
</evidence>
<organism evidence="5">
    <name type="scientific">Tanacetum cinerariifolium</name>
    <name type="common">Dalmatian daisy</name>
    <name type="synonym">Chrysanthemum cinerariifolium</name>
    <dbReference type="NCBI Taxonomy" id="118510"/>
    <lineage>
        <taxon>Eukaryota</taxon>
        <taxon>Viridiplantae</taxon>
        <taxon>Streptophyta</taxon>
        <taxon>Embryophyta</taxon>
        <taxon>Tracheophyta</taxon>
        <taxon>Spermatophyta</taxon>
        <taxon>Magnoliopsida</taxon>
        <taxon>eudicotyledons</taxon>
        <taxon>Gunneridae</taxon>
        <taxon>Pentapetalae</taxon>
        <taxon>asterids</taxon>
        <taxon>campanulids</taxon>
        <taxon>Asterales</taxon>
        <taxon>Asteraceae</taxon>
        <taxon>Asteroideae</taxon>
        <taxon>Anthemideae</taxon>
        <taxon>Anthemidinae</taxon>
        <taxon>Tanacetum</taxon>
    </lineage>
</organism>
<dbReference type="EMBL" id="BKCJ010000929">
    <property type="protein sequence ID" value="GEU37442.1"/>
    <property type="molecule type" value="Genomic_DNA"/>
</dbReference>
<accession>A0A6L2JL89</accession>
<dbReference type="PANTHER" id="PTHR42648">
    <property type="entry name" value="TRANSPOSASE, PUTATIVE-RELATED"/>
    <property type="match status" value="1"/>
</dbReference>
<dbReference type="PROSITE" id="PS50158">
    <property type="entry name" value="ZF_CCHC"/>
    <property type="match status" value="1"/>
</dbReference>
<feature type="compositionally biased region" description="Polar residues" evidence="3">
    <location>
        <begin position="503"/>
        <end position="515"/>
    </location>
</feature>
<evidence type="ECO:0000256" key="2">
    <source>
        <dbReference type="SAM" id="Coils"/>
    </source>
</evidence>
<feature type="compositionally biased region" description="Polar residues" evidence="3">
    <location>
        <begin position="861"/>
        <end position="874"/>
    </location>
</feature>
<reference evidence="5" key="1">
    <citation type="journal article" date="2019" name="Sci. Rep.">
        <title>Draft genome of Tanacetum cinerariifolium, the natural source of mosquito coil.</title>
        <authorList>
            <person name="Yamashiro T."/>
            <person name="Shiraishi A."/>
            <person name="Satake H."/>
            <person name="Nakayama K."/>
        </authorList>
    </citation>
    <scope>NUCLEOTIDE SEQUENCE</scope>
</reference>
<dbReference type="PANTHER" id="PTHR42648:SF32">
    <property type="entry name" value="RIBONUCLEASE H-LIKE DOMAIN, GAG-PRE-INTEGRASE DOMAIN PROTEIN-RELATED"/>
    <property type="match status" value="1"/>
</dbReference>
<comment type="caution">
    <text evidence="5">The sequence shown here is derived from an EMBL/GenBank/DDBJ whole genome shotgun (WGS) entry which is preliminary data.</text>
</comment>
<name>A0A6L2JL89_TANCI</name>
<dbReference type="SMART" id="SM00343">
    <property type="entry name" value="ZnF_C2HC"/>
    <property type="match status" value="1"/>
</dbReference>
<evidence type="ECO:0000259" key="4">
    <source>
        <dbReference type="PROSITE" id="PS50158"/>
    </source>
</evidence>
<protein>
    <submittedName>
        <fullName evidence="5">Integrase, catalytic region, zinc finger, CCHC-type, peptidase aspartic, catalytic</fullName>
    </submittedName>
</protein>
<sequence length="940" mass="104903">MTTLVDKAILSSADNRPSMLEKDIYDSWKSIMKLYMMNRQYGRMIFESVENGPLIWPSIKENRVTRPKNYFELYATEAIQVDYDVKATNIILQGLPPELYAYLGKHEFHANEVRLMHERNSDPLALVATHRMTQITFQPVQGRQISFASGTSKTYTPKTSGSNSGKQRTVICYNCKGEGHMSKQCTKTKRKQDDSWFKDKVLMVKAQANGQIQHEEELSFLADLRIAKVALMANLSHYGSDALAEIFYDHTTKQGLSFQNPFYLKKAQELEPKLYDGNVIEKTSAIVIPDTEETLMLAEESRSNMLLKQKGPMIPTIVEVPKELPKASMVNMSLKKLKHHLAGFDVVVKERTTAASITKGSWGSNIQKLVLGMKENSVINQSDLSFDQLFVSNELKSQSQEKNAVIKKLKERIKSLSALNDDLRKHKGKALADDVVTSYFSAPEMLKVDVEPLAPKLLNNKTVHSDYLRHTQEQAVILREVFEQGKSQNPLNNSLDHVVGVTVSASGSESQPSGNTKKDKIQRAPRSTQKNKVEAHPRTSKSSLKNKNCVVKPKGTASMQHSMINANSKLICVKCNACMLSDNHDLSILNDVNARAKSKSFKKNLNKKVWKPTGKVITTSTEMPSRKPDAIETDTPKPVVTLVYSRKPKKSKCTDNVSKSKVIKFVPANKNKPSKSWGSKVYNVPSSFVDAEAVATACYTQNRSIIRLCHGKTPYEFLHDKLPDLSFFHVFGALCYPINDSENLGKLQPKANIGIFIGYAPTKKAFRIYNQRTRRIIKTIHVDFYELTVMASEHRNSGPTLHEMTPTTISSGLVPNTPPSTLVDHPAREVIALIAEVGAPEPAASTGSPSSTTVDQDAPAPSNSQTTPQTQSPIIPNDFKEDNHDLDVAHMNNNPLFCIPIPKFSSDQSSSTDIVHTIVHPDHQFLNTIANGLRIIYLII</sequence>
<feature type="coiled-coil region" evidence="2">
    <location>
        <begin position="392"/>
        <end position="426"/>
    </location>
</feature>
<keyword evidence="1" id="KW-0479">Metal-binding</keyword>
<dbReference type="InterPro" id="IPR001878">
    <property type="entry name" value="Znf_CCHC"/>
</dbReference>
<dbReference type="GO" id="GO:0003676">
    <property type="term" value="F:nucleic acid binding"/>
    <property type="evidence" value="ECO:0007669"/>
    <property type="project" value="InterPro"/>
</dbReference>
<dbReference type="InterPro" id="IPR057670">
    <property type="entry name" value="SH3_retrovirus"/>
</dbReference>
<evidence type="ECO:0000256" key="3">
    <source>
        <dbReference type="SAM" id="MobiDB-lite"/>
    </source>
</evidence>
<evidence type="ECO:0000313" key="5">
    <source>
        <dbReference type="EMBL" id="GEU37442.1"/>
    </source>
</evidence>